<dbReference type="Gene3D" id="3.50.30.10">
    <property type="entry name" value="Phosphohistidine domain"/>
    <property type="match status" value="1"/>
</dbReference>
<evidence type="ECO:0000259" key="3">
    <source>
        <dbReference type="Pfam" id="PF01326"/>
    </source>
</evidence>
<dbReference type="PANTHER" id="PTHR43615">
    <property type="entry name" value="PHOSPHOENOLPYRUVATE SYNTHASE-RELATED"/>
    <property type="match status" value="1"/>
</dbReference>
<dbReference type="InterPro" id="IPR036637">
    <property type="entry name" value="Phosphohistidine_dom_sf"/>
</dbReference>
<evidence type="ECO:0000313" key="5">
    <source>
        <dbReference type="Proteomes" id="UP000504882"/>
    </source>
</evidence>
<dbReference type="RefSeq" id="WP_133107190.1">
    <property type="nucleotide sequence ID" value="NZ_SMNA01000004.1"/>
</dbReference>
<feature type="region of interest" description="Disordered" evidence="1">
    <location>
        <begin position="386"/>
        <end position="417"/>
    </location>
</feature>
<name>A0ABY2E5J7_9MICO</name>
<dbReference type="Pfam" id="PF00391">
    <property type="entry name" value="PEP-utilizers"/>
    <property type="match status" value="1"/>
</dbReference>
<evidence type="ECO:0000313" key="4">
    <source>
        <dbReference type="EMBL" id="TDE94780.1"/>
    </source>
</evidence>
<feature type="domain" description="PEP-utilising enzyme mobile" evidence="2">
    <location>
        <begin position="312"/>
        <end position="382"/>
    </location>
</feature>
<gene>
    <name evidence="4" type="ORF">EXU48_08255</name>
</gene>
<feature type="region of interest" description="Disordered" evidence="1">
    <location>
        <begin position="197"/>
        <end position="222"/>
    </location>
</feature>
<dbReference type="InterPro" id="IPR051549">
    <property type="entry name" value="PEP_Utilizing_Enz"/>
</dbReference>
<dbReference type="EMBL" id="SMNA01000004">
    <property type="protein sequence ID" value="TDE94780.1"/>
    <property type="molecule type" value="Genomic_DNA"/>
</dbReference>
<dbReference type="Gene3D" id="3.30.1490.20">
    <property type="entry name" value="ATP-grasp fold, A domain"/>
    <property type="match status" value="2"/>
</dbReference>
<dbReference type="Proteomes" id="UP000504882">
    <property type="component" value="Unassembled WGS sequence"/>
</dbReference>
<reference evidence="4 5" key="1">
    <citation type="submission" date="2019-03" db="EMBL/GenBank/DDBJ databases">
        <title>Genomic features of bacteria from cold environments.</title>
        <authorList>
            <person name="Shen L."/>
        </authorList>
    </citation>
    <scope>NUCLEOTIDE SEQUENCE [LARGE SCALE GENOMIC DNA]</scope>
    <source>
        <strain evidence="5">T3246-1</strain>
    </source>
</reference>
<proteinExistence type="predicted"/>
<dbReference type="PANTHER" id="PTHR43615:SF1">
    <property type="entry name" value="PPDK_N DOMAIN-CONTAINING PROTEIN"/>
    <property type="match status" value="1"/>
</dbReference>
<dbReference type="InterPro" id="IPR008279">
    <property type="entry name" value="PEP-util_enz_mobile_dom"/>
</dbReference>
<feature type="domain" description="Pyruvate phosphate dikinase AMP/ATP-binding" evidence="3">
    <location>
        <begin position="51"/>
        <end position="270"/>
    </location>
</feature>
<sequence>MLTDLWDATAAACGGKAAALGTLLRAGLPVPDGFVVPFAVHCAGTGSAGSDALRAAVARHLARLGDPAVAVRSSADAEDRPDASAAGMYESVLGARGTPAVVAAVRTCWASLHSDRALEYRSSRAASPASEPMAVLVQRMVDADASGVMFTPAHPGASTRVEASWGLGPSVVGGTVTPDTYEIAVDGSIRRTIGRKATRLDRGRDGTGPTASEVPESQRTRPALDDATARALTALGHRIATELDRPQDVEWALVDGGLWILQARPITAQAPALPTGPVAGGTTTLFGAPGSHGTATGLARVLHGPSDFGRVRPGDIVICPYTDPAWTALLRVAAGVVTETGGVLSHAAIVAREQGIPAVLGIPDVTTTITDGALVLVDGTAGTVALSTPRPTTEGMSGGRSSSTELPFRQPSSCSTN</sequence>
<keyword evidence="4" id="KW-0670">Pyruvate</keyword>
<comment type="caution">
    <text evidence="4">The sequence shown here is derived from an EMBL/GenBank/DDBJ whole genome shotgun (WGS) entry which is preliminary data.</text>
</comment>
<dbReference type="InterPro" id="IPR013815">
    <property type="entry name" value="ATP_grasp_subdomain_1"/>
</dbReference>
<protein>
    <submittedName>
        <fullName evidence="4">Pyruvate, phosphate dikinase</fullName>
    </submittedName>
</protein>
<accession>A0ABY2E5J7</accession>
<organism evidence="4 5">
    <name type="scientific">Occultella glacieicola</name>
    <dbReference type="NCBI Taxonomy" id="2518684"/>
    <lineage>
        <taxon>Bacteria</taxon>
        <taxon>Bacillati</taxon>
        <taxon>Actinomycetota</taxon>
        <taxon>Actinomycetes</taxon>
        <taxon>Micrococcales</taxon>
        <taxon>Ruaniaceae</taxon>
        <taxon>Occultella</taxon>
    </lineage>
</organism>
<dbReference type="SUPFAM" id="SSF56059">
    <property type="entry name" value="Glutathione synthetase ATP-binding domain-like"/>
    <property type="match status" value="1"/>
</dbReference>
<dbReference type="SUPFAM" id="SSF52009">
    <property type="entry name" value="Phosphohistidine domain"/>
    <property type="match status" value="1"/>
</dbReference>
<evidence type="ECO:0000259" key="2">
    <source>
        <dbReference type="Pfam" id="PF00391"/>
    </source>
</evidence>
<keyword evidence="5" id="KW-1185">Reference proteome</keyword>
<evidence type="ECO:0000256" key="1">
    <source>
        <dbReference type="SAM" id="MobiDB-lite"/>
    </source>
</evidence>
<dbReference type="Gene3D" id="3.30.470.20">
    <property type="entry name" value="ATP-grasp fold, B domain"/>
    <property type="match status" value="1"/>
</dbReference>
<dbReference type="InterPro" id="IPR002192">
    <property type="entry name" value="PPDK_AMP/ATP-bd"/>
</dbReference>
<dbReference type="Pfam" id="PF01326">
    <property type="entry name" value="PPDK_N"/>
    <property type="match status" value="1"/>
</dbReference>